<dbReference type="KEGG" id="pac:PPA2308"/>
<evidence type="ECO:0000313" key="1">
    <source>
        <dbReference type="EMBL" id="AAT84014.1"/>
    </source>
</evidence>
<dbReference type="InterPro" id="IPR017853">
    <property type="entry name" value="GH"/>
</dbReference>
<dbReference type="EMBL" id="AE017283">
    <property type="protein sequence ID" value="AAT84014.1"/>
    <property type="molecule type" value="Genomic_DNA"/>
</dbReference>
<keyword evidence="1" id="KW-0378">Hydrolase</keyword>
<proteinExistence type="predicted"/>
<dbReference type="HOGENOM" id="CLU_1325371_0_0_11"/>
<protein>
    <submittedName>
        <fullName evidence="1">Alpha-L-arabinofuranosidase</fullName>
        <ecNumber evidence="1">3.2.1.55</ecNumber>
    </submittedName>
</protein>
<dbReference type="PANTHER" id="PTHR43576:SF3">
    <property type="entry name" value="ALPHA-L-ARABINOFURANOSIDASE C"/>
    <property type="match status" value="1"/>
</dbReference>
<dbReference type="GO" id="GO:0046556">
    <property type="term" value="F:alpha-L-arabinofuranosidase activity"/>
    <property type="evidence" value="ECO:0007669"/>
    <property type="project" value="UniProtKB-EC"/>
</dbReference>
<name>Q6A5E9_CUTAK</name>
<dbReference type="Gene3D" id="3.20.20.80">
    <property type="entry name" value="Glycosidases"/>
    <property type="match status" value="1"/>
</dbReference>
<gene>
    <name evidence="1" type="ordered locus">PPA2308</name>
</gene>
<accession>Q6A5E9</accession>
<dbReference type="eggNOG" id="COG3534">
    <property type="taxonomic scope" value="Bacteria"/>
</dbReference>
<dbReference type="GO" id="GO:0000272">
    <property type="term" value="P:polysaccharide catabolic process"/>
    <property type="evidence" value="ECO:0007669"/>
    <property type="project" value="TreeGrafter"/>
</dbReference>
<dbReference type="EC" id="3.2.1.55" evidence="1"/>
<organism evidence="1 2">
    <name type="scientific">Cutibacterium acnes (strain DSM 16379 / KPA171202)</name>
    <name type="common">Propionibacterium acnes</name>
    <dbReference type="NCBI Taxonomy" id="267747"/>
    <lineage>
        <taxon>Bacteria</taxon>
        <taxon>Bacillati</taxon>
        <taxon>Actinomycetota</taxon>
        <taxon>Actinomycetes</taxon>
        <taxon>Propionibacteriales</taxon>
        <taxon>Propionibacteriaceae</taxon>
        <taxon>Cutibacterium</taxon>
    </lineage>
</organism>
<reference evidence="1 2" key="1">
    <citation type="journal article" date="2004" name="Science">
        <title>The complete genome sequence of Propionibacterium acnes, a commensal of human skin.</title>
        <authorList>
            <person name="Bruggemann H."/>
            <person name="Henne A."/>
            <person name="Hoster F."/>
            <person name="Liesegang H."/>
            <person name="Wiezer A."/>
            <person name="Strittmatter A."/>
            <person name="Hujer S."/>
            <person name="Durre P."/>
            <person name="Gottschalk G."/>
        </authorList>
    </citation>
    <scope>NUCLEOTIDE SEQUENCE [LARGE SCALE GENOMIC DNA]</scope>
    <source>
        <strain evidence="2">DSM 16379 / KPA171202</strain>
    </source>
</reference>
<dbReference type="Proteomes" id="UP000000603">
    <property type="component" value="Chromosome"/>
</dbReference>
<dbReference type="EnsemblBacteria" id="AAT84014">
    <property type="protein sequence ID" value="AAT84014"/>
    <property type="gene ID" value="PPA2308"/>
</dbReference>
<dbReference type="AlphaFoldDB" id="Q6A5E9"/>
<dbReference type="PANTHER" id="PTHR43576">
    <property type="entry name" value="ALPHA-L-ARABINOFURANOSIDASE C-RELATED"/>
    <property type="match status" value="1"/>
</dbReference>
<sequence length="223" mass="24604">MGTSIPGWSAPDCRNSMAADLDEVLYPCTSVRVYVGTLMYNVRNSVDGHPGCFGNIHKARCHGQDLMISNGGSAMSGERLVRALHLSLYRCYNLWQRCKKLRLGGSLARQQWGLGNEMDGPWQMGHKTPEEYARAVTEVANTFHRFDDNPIVATCGSSGRSMPIFGRRERVVADAAFDSLDLVSATPTTNPIDDDFIRLGVVAVGRTRIVVHRDSDPRTNLSC</sequence>
<evidence type="ECO:0000313" key="2">
    <source>
        <dbReference type="Proteomes" id="UP000000603"/>
    </source>
</evidence>
<dbReference type="CAZy" id="GH51">
    <property type="family name" value="Glycoside Hydrolase Family 51"/>
</dbReference>
<dbReference type="SUPFAM" id="SSF51445">
    <property type="entry name" value="(Trans)glycosidases"/>
    <property type="match status" value="1"/>
</dbReference>
<keyword evidence="1" id="KW-0326">Glycosidase</keyword>